<name>A0A0F9BIE6_9ZZZZ</name>
<dbReference type="AlphaFoldDB" id="A0A0F9BIE6"/>
<comment type="caution">
    <text evidence="1">The sequence shown here is derived from an EMBL/GenBank/DDBJ whole genome shotgun (WGS) entry which is preliminary data.</text>
</comment>
<protein>
    <submittedName>
        <fullName evidence="1">Uncharacterized protein</fullName>
    </submittedName>
</protein>
<dbReference type="PROSITE" id="PS51257">
    <property type="entry name" value="PROKAR_LIPOPROTEIN"/>
    <property type="match status" value="1"/>
</dbReference>
<dbReference type="EMBL" id="LAZR01037652">
    <property type="protein sequence ID" value="KKL21644.1"/>
    <property type="molecule type" value="Genomic_DNA"/>
</dbReference>
<accession>A0A0F9BIE6</accession>
<reference evidence="1" key="1">
    <citation type="journal article" date="2015" name="Nature">
        <title>Complex archaea that bridge the gap between prokaryotes and eukaryotes.</title>
        <authorList>
            <person name="Spang A."/>
            <person name="Saw J.H."/>
            <person name="Jorgensen S.L."/>
            <person name="Zaremba-Niedzwiedzka K."/>
            <person name="Martijn J."/>
            <person name="Lind A.E."/>
            <person name="van Eijk R."/>
            <person name="Schleper C."/>
            <person name="Guy L."/>
            <person name="Ettema T.J."/>
        </authorList>
    </citation>
    <scope>NUCLEOTIDE SEQUENCE</scope>
</reference>
<organism evidence="1">
    <name type="scientific">marine sediment metagenome</name>
    <dbReference type="NCBI Taxonomy" id="412755"/>
    <lineage>
        <taxon>unclassified sequences</taxon>
        <taxon>metagenomes</taxon>
        <taxon>ecological metagenomes</taxon>
    </lineage>
</organism>
<evidence type="ECO:0000313" key="1">
    <source>
        <dbReference type="EMBL" id="KKL21644.1"/>
    </source>
</evidence>
<proteinExistence type="predicted"/>
<sequence>MKKCIVIIAALFLVSGCSFVSNALKSESDTIITESKDGKVVSSVKVTAKAGALVEIEKHDNGEVKSVSVDDRGKPSAISEAIAAIIVIGADRDRNDGD</sequence>
<gene>
    <name evidence="1" type="ORF">LCGC14_2443390</name>
</gene>